<evidence type="ECO:0000313" key="7">
    <source>
        <dbReference type="Proteomes" id="UP000186817"/>
    </source>
</evidence>
<feature type="compositionally biased region" description="Acidic residues" evidence="3">
    <location>
        <begin position="2151"/>
        <end position="2162"/>
    </location>
</feature>
<dbReference type="EMBL" id="LSRX01000481">
    <property type="protein sequence ID" value="OLP96076.1"/>
    <property type="molecule type" value="Genomic_DNA"/>
</dbReference>
<name>A0A1Q9DLL8_SYMMI</name>
<dbReference type="PROSITE" id="PS50158">
    <property type="entry name" value="ZF_CCHC"/>
    <property type="match status" value="1"/>
</dbReference>
<keyword evidence="7" id="KW-1185">Reference proteome</keyword>
<dbReference type="InterPro" id="IPR036397">
    <property type="entry name" value="RNaseH_sf"/>
</dbReference>
<feature type="compositionally biased region" description="Basic and acidic residues" evidence="3">
    <location>
        <begin position="2062"/>
        <end position="2071"/>
    </location>
</feature>
<dbReference type="InterPro" id="IPR012337">
    <property type="entry name" value="RNaseH-like_sf"/>
</dbReference>
<dbReference type="Pfam" id="PF07727">
    <property type="entry name" value="RVT_2"/>
    <property type="match status" value="1"/>
</dbReference>
<reference evidence="6 7" key="1">
    <citation type="submission" date="2016-02" db="EMBL/GenBank/DDBJ databases">
        <title>Genome analysis of coral dinoflagellate symbionts highlights evolutionary adaptations to a symbiotic lifestyle.</title>
        <authorList>
            <person name="Aranda M."/>
            <person name="Li Y."/>
            <person name="Liew Y.J."/>
            <person name="Baumgarten S."/>
            <person name="Simakov O."/>
            <person name="Wilson M."/>
            <person name="Piel J."/>
            <person name="Ashoor H."/>
            <person name="Bougouffa S."/>
            <person name="Bajic V.B."/>
            <person name="Ryu T."/>
            <person name="Ravasi T."/>
            <person name="Bayer T."/>
            <person name="Micklem G."/>
            <person name="Kim H."/>
            <person name="Bhak J."/>
            <person name="Lajeunesse T.C."/>
            <person name="Voolstra C.R."/>
        </authorList>
    </citation>
    <scope>NUCLEOTIDE SEQUENCE [LARGE SCALE GENOMIC DNA]</scope>
    <source>
        <strain evidence="6 7">CCMP2467</strain>
    </source>
</reference>
<dbReference type="GO" id="GO:0008270">
    <property type="term" value="F:zinc ion binding"/>
    <property type="evidence" value="ECO:0007669"/>
    <property type="project" value="UniProtKB-KW"/>
</dbReference>
<dbReference type="InterPro" id="IPR012942">
    <property type="entry name" value="SRR1-like"/>
</dbReference>
<keyword evidence="2" id="KW-0862">Zinc</keyword>
<feature type="region of interest" description="Disordered" evidence="3">
    <location>
        <begin position="1018"/>
        <end position="1071"/>
    </location>
</feature>
<feature type="region of interest" description="Disordered" evidence="3">
    <location>
        <begin position="559"/>
        <end position="578"/>
    </location>
</feature>
<dbReference type="Gene3D" id="3.30.420.10">
    <property type="entry name" value="Ribonuclease H-like superfamily/Ribonuclease H"/>
    <property type="match status" value="1"/>
</dbReference>
<dbReference type="InterPro" id="IPR040044">
    <property type="entry name" value="SRR1L"/>
</dbReference>
<protein>
    <submittedName>
        <fullName evidence="6">Protein SENSITIVITY TO RED LIGHT REDUCED 1</fullName>
    </submittedName>
</protein>
<dbReference type="InterPro" id="IPR001584">
    <property type="entry name" value="Integrase_cat-core"/>
</dbReference>
<evidence type="ECO:0000256" key="1">
    <source>
        <dbReference type="ARBA" id="ARBA00009856"/>
    </source>
</evidence>
<feature type="domain" description="Integrase catalytic" evidence="5">
    <location>
        <begin position="1737"/>
        <end position="1913"/>
    </location>
</feature>
<dbReference type="SMART" id="SM00343">
    <property type="entry name" value="ZnF_C2HC"/>
    <property type="match status" value="1"/>
</dbReference>
<dbReference type="GO" id="GO:0003676">
    <property type="term" value="F:nucleic acid binding"/>
    <property type="evidence" value="ECO:0007669"/>
    <property type="project" value="InterPro"/>
</dbReference>
<feature type="compositionally biased region" description="Basic and acidic residues" evidence="3">
    <location>
        <begin position="1132"/>
        <end position="1151"/>
    </location>
</feature>
<accession>A0A1Q9DLL8</accession>
<sequence length="3596" mass="396086">MASDTAGEWQVAKSRKGRLRHTPGCRPHELPQQVQRSGPADPDLVKRLATCVRQQAQSLKCSSYWASVLGAVQEGLQATPSNSLAAGSETSAPAVRLLCLGIGSPESSQSAAWQLSLAWLLAEVFGIQERHWADPQMQAVDCALGTEFGFALAEAEDSASRPCGRPLLLFMPHCDRALYEMVLAENEAWPWPDALADIVLVGNSFKAYQERDDFRMVASGPGAPSRDSDFELDRALSQKGMISPLSTIIVNTRTTPFSLLLRVPTVAARPWNQDEPPEGSAMPSKSEADILLEDVQATAASGETPSAPAGPSDEQSRPQDSATTAAAQDEPSSSAQRWGWQAQSWGSASWGQGGWSGNDWQWGWWSPSTGAKGDYSDPPAWGGWSSYRLWKKSLIRWNQNTDVPMWRRFEKLSKQLDWDLQGKFEHVPESTLAGPGYLDAVVSILDGLAGEKDASEKRRVVRAALFEGQRKKDETLSQFAVRREQEFAGADRYLAIPSELKAFILEETAGLTRQGVQNLRTLTSGAGDFDKMVGALKTLDVEEEPLTKAKGGMFSGIAGEAGDQSAAGPEAEDGYEDDEDYDEQVETFLAQVDDVDEEVALEMLSTFERDQARAPERRRTWKQNKDRKAAARKDRRVFSRPRLSVADLKERTRCANCGERGHWKAECKKPYRSKEERGKTDAHSQDLGRRAVSFVYLGYQDEAAPANTFVGWSSIPDLGNLEADSGWRNGPVTAQDLLGYPIIRKSFGKVAGHPLDYLLPREALEEATHGDNTGKCVSLAVAAEAGTLCFFNLDPGHAILDIGAAQDLIGKEAFDKLSHRLRAQGLRALRLEAQPPSAHGVGGKATPMFQALIPCILAGIPGVVRVTVIKENIPHLISVGLLEATGAAIDMRRNTVSYQELGVSEPMLRLKSGHRAVDIAVWRGGSFPTPPHLKEEFGLTEGAFNTGVKLSGAAVEVYMLDGGGDQDVLLCRGRPAQLPSEFVKCGLQGEACAAAAEALGDRSSRAERVNENMAVVTQRLARSGSEPPRADRFVSHGEQRRAQVERTCDTSAASPGASREAGGESAMHSPRRLRGQWGKSIWLLAAMSALSNQDQLRAPPQPPEGEGWEIGRVCQRASASTTEIREGVGQPGEREQDDRGGGGDWQGHGREQPPAAGGHGSVQPAGVARDGAKQSAGDGDDGHHGADDAGDAGHPAHHGPGSATGGKCSSSRDGSWAELARREHDASYLSGRCGTCRGGGIESPMERRAAGSSGGGMAHQPRPRHVSSETGTIQDEIANEIKGKMGHEDLGTIQNEIADEIKGKMGHEDLGTIQNEIADEIKGRMGHEDIGTIPSEIANEIKGKMGPQRSTIRIPHRRRNRLLVGPNENYYTLAAHEAGARVPSCLCGDGARLCRGHQADGNGSEVLVEWPAPGLREHLVNLDLEGEPDYTIAGKEQKKLRRAMRELTKLYPKRAPRRKAIIFHVRGGDTQPLARNLGNDHRCAEVIDFVAGDRWDLSSAPRQRVFEQLVQKFDPDLLVVEATRVGEGTELKDQVRHRVAECFCHRLCRESMEKGRAVAWEMGNISQADQEDLEKLGGVVLHRDGRSGSFATNHAGTMLGYDRQRTTAWAREAVGCFLEIEQARLNLAIEDDEQPGDAEIEVDDLEAERDGPWQEGAGVGSFPPEGPDEGHSGTARREREVKALVEKLHLNLGHLSKERMVVMLKAAGARDDVLDFVQKRFECEMCDRRQREVRRRVAAYPRTYTFNRIVAVDTVYVPWRGVSLPVLNVVDHGSHYQVMMLIKELDGTPHRGGTPTSEEAWRTFNEAWVRPFGAPEVVLSDAGAEFMKEFANGLELNSVLHHVVDADSPWQNGIAERHGGEIKRRLLQELSEGQTVLSSREDVDLMLCHLTTCKNQWYTRAGYSPAQLVFGRNPRIPEELLSDQVASAPGRQAMASDPTNLEGSERAYVQSCIIRQRARELMFEKESKEKLQRAARAPRHPYQQFAAGQWVYVFRRAPQRARWSGPGLVLLHQGTTVWVAMRARLWKCNVDQVRPANSTEALGVEVVNSLQYQDLLKKMEGKRAGAVDVSREGAPPEDAWEEPREEEGPILSPGPARAEEEVSSPGPPAVASSVAEEERRPRRVSIQSTTVPSEGSQASDEPEAKRHCGEDGLETIEEENEKEQERGRSTAAAARSVDVSPVPRLAAREEQPARRRSRSPVPPVQRAALQHAQAEQLEQMRQQAQEEQPVDQEELLSETFPLQNLLENRRSERELEESCGPEPVLFCLEEREAEGAPVLVACRSDEFNMKKATPEELKGFRESDATEWNNVLGMGAVRVWKGSEAQQLRQEHAGRILRSRMVRRKKPMPGVGCFKYKSRWCVLGFDDPDGPELKTFSPTPQAEIINVFFQAALNLGLNVVFGDVTSAFCQGKKLRRAAGRLFAEPCSGIDAEPGDLVELLVAVYGLEDAPVCWAETVQEYLCQDLGFRKSLLDPCLYVRQNLNKPVAERVEAMILVEVDDFNVAVRPEFEHELLQDLRNKFLFGKWLRKEADFNGRRVKITENDVYMHQEKYVLEKLKPLELSRSRRAQKDRELLPQEAEEFRSMLYKVSWLSHQTRPEAAGLTSILSSRLNRATISDVITLNKMVGHLRSTPRQGIRLRRFRPEEMCFIGISDAGGVDGQTDGDGPDGMLEDPVQGSWLVLASDRVPTHDEHLRVSVLSWRSTKLKRRVTSTLASETLAFSQCLGEIEWMQVLYRDITHGDVTAESWRNVIKPFACLLRNGSAMAGRQQQCSITDAKSLYDALVKSHPASRQDRRNSLELAAIIDAMGKGGGVVRWTSHQRMVADMLTKADLSKGNGALLHLLRTGVLHIDDEASELRRRETSDGRARSKAATHKLLSQEEAEEQLGMNLYALTMARKAVTELLVCTPDLALPCRTQANVAELSVSSEELHANAMRDEDALQMPILGKAPDVVELIRSLLLFWKDKYSKIDAQGHWLILGWGAGASNTAKKLRAVTWVARLEAVSSKEEANASAYRKLRCISYREGCSAHRVELMKVDAPLAEHILIMCTNETDISSDHEAIRTLLALGAPETETKADVWTVNRMITLRALVPSVGYAWLKMSTTSFLSERARKSFQSEHLNATVAKVPVPEDLIGLQLQDAHCFFPYAVVCGVKQGSDHKSTPLKLGQLPHILEEAWLAQACSAESDELVMLASSKFTAGCCDALGGGKRSPDDFCDILDIIDGYVSSSSTFIADSVTQHACLALFQPSDPQPSCKADCALVLSEREDFGENAMDSDARNLTIAINLRYVLDCRADAISQHRLKTYRKKCKIVTDLRPQKKHEIQDPKSQIVLAENSSVRKTGSFVFTSATETGVFAIAVSCKAVYDLFTKLIDPATNTGHVVAAPIQKYVRGALVAQSVLHSHVGMLAASVVTAAFFSTAKEKKHCPSLTPVLVGTVFSNMMMRWRRSDERHPVLNPPEKDRPLLWQSHAADELIILQPATQAGKRPEGFASQRALAEGMGFTEWIIATPQEITCWFQGSSQESMGSGDDLQTPLSPNRRSMSDLGIQVRMALCSSDFAFHMCREADTAWIPGALNWRSEEACPAGRDVAKSA</sequence>
<feature type="compositionally biased region" description="Polar residues" evidence="3">
    <location>
        <begin position="318"/>
        <end position="336"/>
    </location>
</feature>
<gene>
    <name evidence="6" type="primary">SRR1</name>
    <name evidence="6" type="ORF">AK812_SmicGene21733</name>
</gene>
<dbReference type="GO" id="GO:0015074">
    <property type="term" value="P:DNA integration"/>
    <property type="evidence" value="ECO:0007669"/>
    <property type="project" value="InterPro"/>
</dbReference>
<dbReference type="GO" id="GO:0005634">
    <property type="term" value="C:nucleus"/>
    <property type="evidence" value="ECO:0007669"/>
    <property type="project" value="TreeGrafter"/>
</dbReference>
<evidence type="ECO:0000259" key="4">
    <source>
        <dbReference type="PROSITE" id="PS50158"/>
    </source>
</evidence>
<dbReference type="Proteomes" id="UP000186817">
    <property type="component" value="Unassembled WGS sequence"/>
</dbReference>
<dbReference type="InterPro" id="IPR001878">
    <property type="entry name" value="Znf_CCHC"/>
</dbReference>
<feature type="region of interest" description="Disordered" evidence="3">
    <location>
        <begin position="1229"/>
        <end position="1272"/>
    </location>
</feature>
<keyword evidence="2" id="KW-0863">Zinc-finger</keyword>
<evidence type="ECO:0000256" key="2">
    <source>
        <dbReference type="PROSITE-ProRule" id="PRU00047"/>
    </source>
</evidence>
<dbReference type="PROSITE" id="PS50994">
    <property type="entry name" value="INTEGRASE"/>
    <property type="match status" value="1"/>
</dbReference>
<dbReference type="PANTHER" id="PTHR28626:SF3">
    <property type="entry name" value="SRR1-LIKE PROTEIN"/>
    <property type="match status" value="1"/>
</dbReference>
<organism evidence="6 7">
    <name type="scientific">Symbiodinium microadriaticum</name>
    <name type="common">Dinoflagellate</name>
    <name type="synonym">Zooxanthella microadriatica</name>
    <dbReference type="NCBI Taxonomy" id="2951"/>
    <lineage>
        <taxon>Eukaryota</taxon>
        <taxon>Sar</taxon>
        <taxon>Alveolata</taxon>
        <taxon>Dinophyceae</taxon>
        <taxon>Suessiales</taxon>
        <taxon>Symbiodiniaceae</taxon>
        <taxon>Symbiodinium</taxon>
    </lineage>
</organism>
<evidence type="ECO:0000256" key="3">
    <source>
        <dbReference type="SAM" id="MobiDB-lite"/>
    </source>
</evidence>
<feature type="region of interest" description="Disordered" evidence="3">
    <location>
        <begin position="1650"/>
        <end position="1676"/>
    </location>
</feature>
<dbReference type="OrthoDB" id="413122at2759"/>
<dbReference type="Pfam" id="PF00098">
    <property type="entry name" value="zf-CCHC"/>
    <property type="match status" value="1"/>
</dbReference>
<dbReference type="SUPFAM" id="SSF53098">
    <property type="entry name" value="Ribonuclease H-like"/>
    <property type="match status" value="1"/>
</dbReference>
<dbReference type="PANTHER" id="PTHR28626">
    <property type="entry name" value="SRR1-LIKE PROTEIN"/>
    <property type="match status" value="1"/>
</dbReference>
<feature type="compositionally biased region" description="Basic and acidic residues" evidence="3">
    <location>
        <begin position="1028"/>
        <end position="1048"/>
    </location>
</feature>
<comment type="caution">
    <text evidence="6">The sequence shown here is derived from an EMBL/GenBank/DDBJ whole genome shotgun (WGS) entry which is preliminary data.</text>
</comment>
<dbReference type="SUPFAM" id="SSF57756">
    <property type="entry name" value="Retrovirus zinc finger-like domains"/>
    <property type="match status" value="1"/>
</dbReference>
<keyword evidence="2" id="KW-0479">Metal-binding</keyword>
<proteinExistence type="inferred from homology"/>
<feature type="compositionally biased region" description="Low complexity" evidence="3">
    <location>
        <begin position="2204"/>
        <end position="2219"/>
    </location>
</feature>
<feature type="compositionally biased region" description="Low complexity" evidence="3">
    <location>
        <begin position="338"/>
        <end position="350"/>
    </location>
</feature>
<dbReference type="InterPro" id="IPR013103">
    <property type="entry name" value="RVT_2"/>
</dbReference>
<feature type="region of interest" description="Disordered" evidence="3">
    <location>
        <begin position="299"/>
        <end position="352"/>
    </location>
</feature>
<dbReference type="GO" id="GO:0005737">
    <property type="term" value="C:cytoplasm"/>
    <property type="evidence" value="ECO:0007669"/>
    <property type="project" value="TreeGrafter"/>
</dbReference>
<feature type="domain" description="CCHC-type" evidence="4">
    <location>
        <begin position="653"/>
        <end position="669"/>
    </location>
</feature>
<evidence type="ECO:0000259" key="5">
    <source>
        <dbReference type="PROSITE" id="PS50994"/>
    </source>
</evidence>
<feature type="compositionally biased region" description="Basic residues" evidence="3">
    <location>
        <begin position="13"/>
        <end position="23"/>
    </location>
</feature>
<feature type="region of interest" description="Disordered" evidence="3">
    <location>
        <begin position="1"/>
        <end position="40"/>
    </location>
</feature>
<evidence type="ECO:0000313" key="6">
    <source>
        <dbReference type="EMBL" id="OLP96076.1"/>
    </source>
</evidence>
<dbReference type="Pfam" id="PF07985">
    <property type="entry name" value="SRR1"/>
    <property type="match status" value="1"/>
</dbReference>
<dbReference type="InterPro" id="IPR036875">
    <property type="entry name" value="Znf_CCHC_sf"/>
</dbReference>
<feature type="region of interest" description="Disordered" evidence="3">
    <location>
        <begin position="2062"/>
        <end position="2239"/>
    </location>
</feature>
<comment type="similarity">
    <text evidence="1">Belongs to the SRR1 family.</text>
</comment>
<feature type="compositionally biased region" description="Polar residues" evidence="3">
    <location>
        <begin position="2125"/>
        <end position="2139"/>
    </location>
</feature>
<feature type="region of interest" description="Disordered" evidence="3">
    <location>
        <begin position="1116"/>
        <end position="1216"/>
    </location>
</feature>